<gene>
    <name evidence="2" type="ORF">ARHIZOSPH14_12550</name>
</gene>
<evidence type="ECO:0000259" key="1">
    <source>
        <dbReference type="Pfam" id="PF01909"/>
    </source>
</evidence>
<evidence type="ECO:0000313" key="3">
    <source>
        <dbReference type="Proteomes" id="UP001144396"/>
    </source>
</evidence>
<dbReference type="SUPFAM" id="SSF81301">
    <property type="entry name" value="Nucleotidyltransferase"/>
    <property type="match status" value="1"/>
</dbReference>
<dbReference type="Pfam" id="PF01909">
    <property type="entry name" value="NTP_transf_2"/>
    <property type="match status" value="1"/>
</dbReference>
<dbReference type="RefSeq" id="WP_281883169.1">
    <property type="nucleotide sequence ID" value="NZ_BSDP01000001.1"/>
</dbReference>
<evidence type="ECO:0000313" key="2">
    <source>
        <dbReference type="EMBL" id="GLI27013.1"/>
    </source>
</evidence>
<feature type="domain" description="Polymerase nucleotidyl transferase" evidence="1">
    <location>
        <begin position="22"/>
        <end position="57"/>
    </location>
</feature>
<dbReference type="GO" id="GO:0016779">
    <property type="term" value="F:nucleotidyltransferase activity"/>
    <property type="evidence" value="ECO:0007669"/>
    <property type="project" value="InterPro"/>
</dbReference>
<dbReference type="Gene3D" id="3.30.460.10">
    <property type="entry name" value="Beta Polymerase, domain 2"/>
    <property type="match status" value="1"/>
</dbReference>
<comment type="caution">
    <text evidence="2">The sequence shown here is derived from an EMBL/GenBank/DDBJ whole genome shotgun (WGS) entry which is preliminary data.</text>
</comment>
<dbReference type="EMBL" id="BSDP01000001">
    <property type="protein sequence ID" value="GLI27013.1"/>
    <property type="molecule type" value="Genomic_DNA"/>
</dbReference>
<sequence length="260" mass="28327">MEHQERALAAFVADQRAAGDATGVVVVGSVARGTEREDSDVDVYLVVPDRDFRQALADNRVAWVERHDVDYPGGYVDVKLTCPWYLAEAARRGDDPTRASFEGARVAWSRDPGLGRAIDAVARLDDAEWDRRVASHLAQVRIHGGYFLEQSVAFGDDFLRSHATTHLTLAVGRLALAKARRFLRGPKYVTAAMADLPVPGDVAAAWHETVGTGSPEASARLVAAVEAWTGDMLPAESTLSTFIRDNELAWLRGTLPAEYA</sequence>
<proteinExistence type="predicted"/>
<dbReference type="CDD" id="cd05403">
    <property type="entry name" value="NT_KNTase_like"/>
    <property type="match status" value="1"/>
</dbReference>
<accession>A0A9W6CR69</accession>
<name>A0A9W6CR69_9MICO</name>
<dbReference type="AlphaFoldDB" id="A0A9W6CR69"/>
<dbReference type="Proteomes" id="UP001144396">
    <property type="component" value="Unassembled WGS sequence"/>
</dbReference>
<organism evidence="2 3">
    <name type="scientific">Agromyces rhizosphaerae</name>
    <dbReference type="NCBI Taxonomy" id="88374"/>
    <lineage>
        <taxon>Bacteria</taxon>
        <taxon>Bacillati</taxon>
        <taxon>Actinomycetota</taxon>
        <taxon>Actinomycetes</taxon>
        <taxon>Micrococcales</taxon>
        <taxon>Microbacteriaceae</taxon>
        <taxon>Agromyces</taxon>
    </lineage>
</organism>
<protein>
    <recommendedName>
        <fullName evidence="1">Polymerase nucleotidyl transferase domain-containing protein</fullName>
    </recommendedName>
</protein>
<reference evidence="2" key="1">
    <citation type="submission" date="2022-12" db="EMBL/GenBank/DDBJ databases">
        <title>Reference genome sequencing for broad-spectrum identification of bacterial and archaeal isolates by mass spectrometry.</title>
        <authorList>
            <person name="Sekiguchi Y."/>
            <person name="Tourlousse D.M."/>
        </authorList>
    </citation>
    <scope>NUCLEOTIDE SEQUENCE</scope>
    <source>
        <strain evidence="2">14</strain>
    </source>
</reference>
<keyword evidence="3" id="KW-1185">Reference proteome</keyword>
<dbReference type="InterPro" id="IPR043519">
    <property type="entry name" value="NT_sf"/>
</dbReference>
<dbReference type="InterPro" id="IPR002934">
    <property type="entry name" value="Polymerase_NTP_transf_dom"/>
</dbReference>